<dbReference type="EMBL" id="JBHUOF010000007">
    <property type="protein sequence ID" value="MFD2799235.1"/>
    <property type="molecule type" value="Genomic_DNA"/>
</dbReference>
<evidence type="ECO:0000256" key="1">
    <source>
        <dbReference type="SAM" id="Phobius"/>
    </source>
</evidence>
<sequence>MSPTEVTWSYLDRRTIVASTLTVAGVCVAAGVPTAIGIATASLGWALGTVIPAAVLIVAGTVVVETIRLRKTRYRVLPDRVELTKGIVVRTRRSVARDRVRTVDLTAGPLARYLGIVTVKIDTGEQSEWNSSSFALYAVSRDEGERLRAELLDRASAGEATEEGRLATFDPRWIRYAPLSFVTPTLGVAAYGAVLQVAEWFGLQNGVITWTIDLLSGFGLVGGIAVVVVVGLVIGLIGSLGLFVEMWWNYRLDRESAGTLRVRRGLLTSRSISLEEERLRGVELVEPLGVRTAGAARVDAVATGLRQQKDDDKTDRKTLLPAAPRAEADRVAAAVLREAVPPTSAVRLRAHPVAARGRRIRWALATVAVPVLTLALLGLLLSVDVLLHLAWICALVGVPIGVVLAVDAYRNLGHGLTGGYLVARSGTVRRATVALQRRGVIGWTARQSIFQRRKGLLNLTATTAAGTGAYTIYDVGENEGLAFAEEAVPDLFGPFLERR</sequence>
<protein>
    <submittedName>
        <fullName evidence="3">PH domain-containing protein</fullName>
    </submittedName>
</protein>
<evidence type="ECO:0000259" key="2">
    <source>
        <dbReference type="Pfam" id="PF03703"/>
    </source>
</evidence>
<keyword evidence="4" id="KW-1185">Reference proteome</keyword>
<feature type="transmembrane region" description="Helical" evidence="1">
    <location>
        <begin position="218"/>
        <end position="244"/>
    </location>
</feature>
<keyword evidence="1" id="KW-1133">Transmembrane helix</keyword>
<dbReference type="RefSeq" id="WP_377386086.1">
    <property type="nucleotide sequence ID" value="NZ_JBHSAN010000006.1"/>
</dbReference>
<comment type="caution">
    <text evidence="3">The sequence shown here is derived from an EMBL/GenBank/DDBJ whole genome shotgun (WGS) entry which is preliminary data.</text>
</comment>
<dbReference type="PANTHER" id="PTHR34473">
    <property type="entry name" value="UPF0699 TRANSMEMBRANE PROTEIN YDBS"/>
    <property type="match status" value="1"/>
</dbReference>
<feature type="transmembrane region" description="Helical" evidence="1">
    <location>
        <begin position="16"/>
        <end position="39"/>
    </location>
</feature>
<keyword evidence="1" id="KW-0812">Transmembrane</keyword>
<keyword evidence="1" id="KW-0472">Membrane</keyword>
<evidence type="ECO:0000313" key="4">
    <source>
        <dbReference type="Proteomes" id="UP001597478"/>
    </source>
</evidence>
<dbReference type="InterPro" id="IPR014529">
    <property type="entry name" value="UCP026631"/>
</dbReference>
<accession>A0ABW5W8G9</accession>
<gene>
    <name evidence="3" type="ORF">ACFS2C_07525</name>
</gene>
<evidence type="ECO:0000313" key="3">
    <source>
        <dbReference type="EMBL" id="MFD2799235.1"/>
    </source>
</evidence>
<dbReference type="PANTHER" id="PTHR34473:SF2">
    <property type="entry name" value="UPF0699 TRANSMEMBRANE PROTEIN YDBT"/>
    <property type="match status" value="1"/>
</dbReference>
<reference evidence="4" key="1">
    <citation type="journal article" date="2019" name="Int. J. Syst. Evol. Microbiol.">
        <title>The Global Catalogue of Microorganisms (GCM) 10K type strain sequencing project: providing services to taxonomists for standard genome sequencing and annotation.</title>
        <authorList>
            <consortium name="The Broad Institute Genomics Platform"/>
            <consortium name="The Broad Institute Genome Sequencing Center for Infectious Disease"/>
            <person name="Wu L."/>
            <person name="Ma J."/>
        </authorList>
    </citation>
    <scope>NUCLEOTIDE SEQUENCE [LARGE SCALE GENOMIC DNA]</scope>
    <source>
        <strain evidence="4">IBRC-M 10906</strain>
    </source>
</reference>
<dbReference type="PIRSF" id="PIRSF026631">
    <property type="entry name" value="UCP026631"/>
    <property type="match status" value="1"/>
</dbReference>
<feature type="transmembrane region" description="Helical" evidence="1">
    <location>
        <begin position="389"/>
        <end position="409"/>
    </location>
</feature>
<proteinExistence type="predicted"/>
<dbReference type="Pfam" id="PF03703">
    <property type="entry name" value="bPH_2"/>
    <property type="match status" value="2"/>
</dbReference>
<dbReference type="Proteomes" id="UP001597478">
    <property type="component" value="Unassembled WGS sequence"/>
</dbReference>
<name>A0ABW5W8G9_9PSEU</name>
<feature type="transmembrane region" description="Helical" evidence="1">
    <location>
        <begin position="176"/>
        <end position="198"/>
    </location>
</feature>
<dbReference type="InterPro" id="IPR005182">
    <property type="entry name" value="YdbS-like_PH"/>
</dbReference>
<feature type="domain" description="YdbS-like PH" evidence="2">
    <location>
        <begin position="409"/>
        <end position="483"/>
    </location>
</feature>
<organism evidence="3 4">
    <name type="scientific">Prauserella oleivorans</name>
    <dbReference type="NCBI Taxonomy" id="1478153"/>
    <lineage>
        <taxon>Bacteria</taxon>
        <taxon>Bacillati</taxon>
        <taxon>Actinomycetota</taxon>
        <taxon>Actinomycetes</taxon>
        <taxon>Pseudonocardiales</taxon>
        <taxon>Pseudonocardiaceae</taxon>
        <taxon>Prauserella</taxon>
    </lineage>
</organism>
<feature type="transmembrane region" description="Helical" evidence="1">
    <location>
        <begin position="45"/>
        <end position="67"/>
    </location>
</feature>
<feature type="transmembrane region" description="Helical" evidence="1">
    <location>
        <begin position="362"/>
        <end position="383"/>
    </location>
</feature>
<feature type="domain" description="YdbS-like PH" evidence="2">
    <location>
        <begin position="70"/>
        <end position="150"/>
    </location>
</feature>